<dbReference type="AlphaFoldDB" id="A0A3R7M4H4"/>
<dbReference type="GO" id="GO:0005737">
    <property type="term" value="C:cytoplasm"/>
    <property type="evidence" value="ECO:0007669"/>
    <property type="project" value="TreeGrafter"/>
</dbReference>
<feature type="domain" description="Metaxin glutathione S-transferase" evidence="3">
    <location>
        <begin position="230"/>
        <end position="292"/>
    </location>
</feature>
<dbReference type="SFLD" id="SFLDG01180">
    <property type="entry name" value="SUF1"/>
    <property type="match status" value="1"/>
</dbReference>
<sequence>MENKDITGRGGAQRDTTAGHAKQVVRTGGVVPGRGAPGLLDPVWLRVVVSLSPCEVVWVGGKEWDSVGHNVVLLHQFQRGKFCPNLGPFALKVETFLRLAGIEYKVDTESPFGPKGKCPWITLNGEDLGDSDFILERLASEFDVDLDSHLDPQKAAALEAVRVLADEHLFWCVITWRYWLDGCKTFLKSQSFAPFLRRAFPLFMKRGMKERARHHGIGKHSPEEIFHMCKKACRTMSLVLGEAAFFGGERPSTADCAVFGQLAQLKWNAPGSSYESIVTEAYPNLSEYCDRMRDRIYPDWNQLLKPE</sequence>
<dbReference type="InterPro" id="IPR026928">
    <property type="entry name" value="FAX/IsoI-like"/>
</dbReference>
<name>A0A3R7M4H4_PENVA</name>
<dbReference type="OrthoDB" id="5809458at2759"/>
<accession>A0A3R7M4H4</accession>
<feature type="region of interest" description="Disordered" evidence="2">
    <location>
        <begin position="1"/>
        <end position="23"/>
    </location>
</feature>
<comment type="similarity">
    <text evidence="1">Belongs to the FAX family.</text>
</comment>
<dbReference type="SFLD" id="SFLDS00019">
    <property type="entry name" value="Glutathione_Transferase_(cytos"/>
    <property type="match status" value="1"/>
</dbReference>
<evidence type="ECO:0000256" key="1">
    <source>
        <dbReference type="ARBA" id="ARBA00006475"/>
    </source>
</evidence>
<dbReference type="Pfam" id="PF17172">
    <property type="entry name" value="GST_N_4"/>
    <property type="match status" value="1"/>
</dbReference>
<evidence type="ECO:0000259" key="3">
    <source>
        <dbReference type="Pfam" id="PF17171"/>
    </source>
</evidence>
<comment type="caution">
    <text evidence="5">The sequence shown here is derived from an EMBL/GenBank/DDBJ whole genome shotgun (WGS) entry which is preliminary data.</text>
</comment>
<reference evidence="5 6" key="2">
    <citation type="submission" date="2019-01" db="EMBL/GenBank/DDBJ databases">
        <title>The decoding of complex shrimp genome reveals the adaptation for benthos swimmer, frequently molting mechanism and breeding impact on genome.</title>
        <authorList>
            <person name="Sun Y."/>
            <person name="Gao Y."/>
            <person name="Yu Y."/>
        </authorList>
    </citation>
    <scope>NUCLEOTIDE SEQUENCE [LARGE SCALE GENOMIC DNA]</scope>
    <source>
        <tissue evidence="5">Muscle</tissue>
    </source>
</reference>
<dbReference type="SFLD" id="SFLDG01200">
    <property type="entry name" value="SUF1.1"/>
    <property type="match status" value="1"/>
</dbReference>
<dbReference type="Proteomes" id="UP000283509">
    <property type="component" value="Unassembled WGS sequence"/>
</dbReference>
<evidence type="ECO:0000259" key="4">
    <source>
        <dbReference type="Pfam" id="PF17172"/>
    </source>
</evidence>
<dbReference type="SUPFAM" id="SSF47616">
    <property type="entry name" value="GST C-terminal domain-like"/>
    <property type="match status" value="1"/>
</dbReference>
<dbReference type="InterPro" id="IPR050931">
    <property type="entry name" value="Mito_Protein_Transport_Metaxin"/>
</dbReference>
<dbReference type="CDD" id="cd03193">
    <property type="entry name" value="GST_C_Metaxin"/>
    <property type="match status" value="1"/>
</dbReference>
<dbReference type="InterPro" id="IPR040079">
    <property type="entry name" value="Glutathione_S-Trfase"/>
</dbReference>
<dbReference type="InterPro" id="IPR036249">
    <property type="entry name" value="Thioredoxin-like_sf"/>
</dbReference>
<keyword evidence="6" id="KW-1185">Reference proteome</keyword>
<protein>
    <submittedName>
        <fullName evidence="5">GST-N-Metaxin-like protein</fullName>
    </submittedName>
</protein>
<dbReference type="InterPro" id="IPR033468">
    <property type="entry name" value="Metaxin_GST"/>
</dbReference>
<reference evidence="5 6" key="1">
    <citation type="submission" date="2018-04" db="EMBL/GenBank/DDBJ databases">
        <authorList>
            <person name="Zhang X."/>
            <person name="Yuan J."/>
            <person name="Li F."/>
            <person name="Xiang J."/>
        </authorList>
    </citation>
    <scope>NUCLEOTIDE SEQUENCE [LARGE SCALE GENOMIC DNA]</scope>
    <source>
        <tissue evidence="5">Muscle</tissue>
    </source>
</reference>
<dbReference type="InterPro" id="IPR012336">
    <property type="entry name" value="Thioredoxin-like_fold"/>
</dbReference>
<dbReference type="PANTHER" id="PTHR12289">
    <property type="entry name" value="METAXIN RELATED"/>
    <property type="match status" value="1"/>
</dbReference>
<proteinExistence type="inferred from homology"/>
<dbReference type="InterPro" id="IPR036282">
    <property type="entry name" value="Glutathione-S-Trfase_C_sf"/>
</dbReference>
<dbReference type="Pfam" id="PF17171">
    <property type="entry name" value="GST_C_6"/>
    <property type="match status" value="1"/>
</dbReference>
<dbReference type="Gene3D" id="1.20.1050.10">
    <property type="match status" value="1"/>
</dbReference>
<gene>
    <name evidence="5" type="ORF">C7M84_014966</name>
</gene>
<evidence type="ECO:0000313" key="5">
    <source>
        <dbReference type="EMBL" id="ROT66966.1"/>
    </source>
</evidence>
<dbReference type="EMBL" id="QCYY01002871">
    <property type="protein sequence ID" value="ROT66966.1"/>
    <property type="molecule type" value="Genomic_DNA"/>
</dbReference>
<feature type="domain" description="Thioredoxin-like fold" evidence="4">
    <location>
        <begin position="88"/>
        <end position="178"/>
    </location>
</feature>
<organism evidence="5 6">
    <name type="scientific">Penaeus vannamei</name>
    <name type="common">Whiteleg shrimp</name>
    <name type="synonym">Litopenaeus vannamei</name>
    <dbReference type="NCBI Taxonomy" id="6689"/>
    <lineage>
        <taxon>Eukaryota</taxon>
        <taxon>Metazoa</taxon>
        <taxon>Ecdysozoa</taxon>
        <taxon>Arthropoda</taxon>
        <taxon>Crustacea</taxon>
        <taxon>Multicrustacea</taxon>
        <taxon>Malacostraca</taxon>
        <taxon>Eumalacostraca</taxon>
        <taxon>Eucarida</taxon>
        <taxon>Decapoda</taxon>
        <taxon>Dendrobranchiata</taxon>
        <taxon>Penaeoidea</taxon>
        <taxon>Penaeidae</taxon>
        <taxon>Penaeus</taxon>
    </lineage>
</organism>
<evidence type="ECO:0000313" key="6">
    <source>
        <dbReference type="Proteomes" id="UP000283509"/>
    </source>
</evidence>
<dbReference type="SUPFAM" id="SSF52833">
    <property type="entry name" value="Thioredoxin-like"/>
    <property type="match status" value="1"/>
</dbReference>
<dbReference type="PANTHER" id="PTHR12289:SF41">
    <property type="entry name" value="FAILED AXON CONNECTIONS-RELATED"/>
    <property type="match status" value="1"/>
</dbReference>
<evidence type="ECO:0000256" key="2">
    <source>
        <dbReference type="SAM" id="MobiDB-lite"/>
    </source>
</evidence>
<dbReference type="Gene3D" id="3.40.30.10">
    <property type="entry name" value="Glutaredoxin"/>
    <property type="match status" value="1"/>
</dbReference>